<keyword evidence="6 14" id="KW-0812">Transmembrane</keyword>
<comment type="similarity">
    <text evidence="2 14 15">Belongs to the TonB-dependent receptor family.</text>
</comment>
<evidence type="ECO:0000256" key="10">
    <source>
        <dbReference type="ARBA" id="ARBA00023077"/>
    </source>
</evidence>
<dbReference type="InterPro" id="IPR036942">
    <property type="entry name" value="Beta-barrel_TonB_sf"/>
</dbReference>
<dbReference type="CDD" id="cd01347">
    <property type="entry name" value="ligand_gated_channel"/>
    <property type="match status" value="1"/>
</dbReference>
<evidence type="ECO:0000256" key="6">
    <source>
        <dbReference type="ARBA" id="ARBA00022692"/>
    </source>
</evidence>
<dbReference type="AlphaFoldDB" id="A0A424W7R1"/>
<feature type="domain" description="Secretin/TonB short N-terminal" evidence="16">
    <location>
        <begin position="78"/>
        <end position="129"/>
    </location>
</feature>
<dbReference type="EMBL" id="QVXO01000043">
    <property type="protein sequence ID" value="RPJ89324.1"/>
    <property type="molecule type" value="Genomic_DNA"/>
</dbReference>
<dbReference type="PROSITE" id="PS52016">
    <property type="entry name" value="TONB_DEPENDENT_REC_3"/>
    <property type="match status" value="1"/>
</dbReference>
<dbReference type="GO" id="GO:0009279">
    <property type="term" value="C:cell outer membrane"/>
    <property type="evidence" value="ECO:0007669"/>
    <property type="project" value="UniProtKB-SubCell"/>
</dbReference>
<dbReference type="GO" id="GO:0015891">
    <property type="term" value="P:siderophore transport"/>
    <property type="evidence" value="ECO:0007669"/>
    <property type="project" value="InterPro"/>
</dbReference>
<dbReference type="PANTHER" id="PTHR32552:SF68">
    <property type="entry name" value="FERRICHROME OUTER MEMBRANE TRANSPORTER_PHAGE RECEPTOR"/>
    <property type="match status" value="1"/>
</dbReference>
<dbReference type="InterPro" id="IPR010105">
    <property type="entry name" value="TonB_sidphr_rcpt"/>
</dbReference>
<dbReference type="InterPro" id="IPR000531">
    <property type="entry name" value="Beta-barrel_TonB"/>
</dbReference>
<keyword evidence="12 17" id="KW-0675">Receptor</keyword>
<dbReference type="NCBIfam" id="TIGR01783">
    <property type="entry name" value="TonB-siderophor"/>
    <property type="match status" value="1"/>
</dbReference>
<dbReference type="Pfam" id="PF00593">
    <property type="entry name" value="TonB_dep_Rec_b-barrel"/>
    <property type="match status" value="1"/>
</dbReference>
<keyword evidence="10 15" id="KW-0798">TonB box</keyword>
<keyword evidence="9" id="KW-0406">Ion transport</keyword>
<evidence type="ECO:0000256" key="5">
    <source>
        <dbReference type="ARBA" id="ARBA00022496"/>
    </source>
</evidence>
<dbReference type="InterPro" id="IPR037066">
    <property type="entry name" value="Plug_dom_sf"/>
</dbReference>
<evidence type="ECO:0000256" key="13">
    <source>
        <dbReference type="ARBA" id="ARBA00023237"/>
    </source>
</evidence>
<dbReference type="InterPro" id="IPR012910">
    <property type="entry name" value="Plug_dom"/>
</dbReference>
<dbReference type="SUPFAM" id="SSF56935">
    <property type="entry name" value="Porins"/>
    <property type="match status" value="1"/>
</dbReference>
<dbReference type="Pfam" id="PF07660">
    <property type="entry name" value="STN"/>
    <property type="match status" value="1"/>
</dbReference>
<keyword evidence="13 14" id="KW-0998">Cell outer membrane</keyword>
<gene>
    <name evidence="17" type="ORF">DY367_23110</name>
</gene>
<dbReference type="Pfam" id="PF07715">
    <property type="entry name" value="Plug"/>
    <property type="match status" value="1"/>
</dbReference>
<dbReference type="Gene3D" id="2.170.130.10">
    <property type="entry name" value="TonB-dependent receptor, plug domain"/>
    <property type="match status" value="1"/>
</dbReference>
<evidence type="ECO:0000256" key="11">
    <source>
        <dbReference type="ARBA" id="ARBA00023136"/>
    </source>
</evidence>
<evidence type="ECO:0000259" key="16">
    <source>
        <dbReference type="SMART" id="SM00965"/>
    </source>
</evidence>
<evidence type="ECO:0000256" key="7">
    <source>
        <dbReference type="ARBA" id="ARBA00022729"/>
    </source>
</evidence>
<evidence type="ECO:0000256" key="1">
    <source>
        <dbReference type="ARBA" id="ARBA00004571"/>
    </source>
</evidence>
<keyword evidence="11 14" id="KW-0472">Membrane</keyword>
<evidence type="ECO:0000256" key="14">
    <source>
        <dbReference type="PROSITE-ProRule" id="PRU01360"/>
    </source>
</evidence>
<keyword evidence="7" id="KW-0732">Signal</keyword>
<dbReference type="SMART" id="SM00965">
    <property type="entry name" value="STN"/>
    <property type="match status" value="1"/>
</dbReference>
<keyword evidence="4 14" id="KW-1134">Transmembrane beta strand</keyword>
<evidence type="ECO:0000313" key="18">
    <source>
        <dbReference type="Proteomes" id="UP000285324"/>
    </source>
</evidence>
<dbReference type="Gene3D" id="2.40.170.20">
    <property type="entry name" value="TonB-dependent receptor, beta-barrel domain"/>
    <property type="match status" value="1"/>
</dbReference>
<dbReference type="InterPro" id="IPR039426">
    <property type="entry name" value="TonB-dep_rcpt-like"/>
</dbReference>
<keyword evidence="5" id="KW-0410">Iron transport</keyword>
<evidence type="ECO:0000256" key="8">
    <source>
        <dbReference type="ARBA" id="ARBA00023004"/>
    </source>
</evidence>
<dbReference type="PANTHER" id="PTHR32552">
    <property type="entry name" value="FERRICHROME IRON RECEPTOR-RELATED"/>
    <property type="match status" value="1"/>
</dbReference>
<accession>A0A424W7R1</accession>
<evidence type="ECO:0000256" key="2">
    <source>
        <dbReference type="ARBA" id="ARBA00009810"/>
    </source>
</evidence>
<evidence type="ECO:0000256" key="3">
    <source>
        <dbReference type="ARBA" id="ARBA00022448"/>
    </source>
</evidence>
<comment type="caution">
    <text evidence="17">The sequence shown here is derived from an EMBL/GenBank/DDBJ whole genome shotgun (WGS) entry which is preliminary data.</text>
</comment>
<evidence type="ECO:0000313" key="17">
    <source>
        <dbReference type="EMBL" id="RPJ89324.1"/>
    </source>
</evidence>
<dbReference type="OrthoDB" id="127311at2"/>
<dbReference type="InterPro" id="IPR011662">
    <property type="entry name" value="Secretin/TonB_short_N"/>
</dbReference>
<reference evidence="17 18" key="1">
    <citation type="submission" date="2018-08" db="EMBL/GenBank/DDBJ databases">
        <title>Achromobacter xylosoxidans Genome sequencing and assembly.</title>
        <authorList>
            <person name="Wang R."/>
            <person name="Rensing C."/>
            <person name="Li Y."/>
        </authorList>
    </citation>
    <scope>NUCLEOTIDE SEQUENCE [LARGE SCALE GENOMIC DNA]</scope>
    <source>
        <strain evidence="17 18">GD003A</strain>
    </source>
</reference>
<dbReference type="GO" id="GO:0038023">
    <property type="term" value="F:signaling receptor activity"/>
    <property type="evidence" value="ECO:0007669"/>
    <property type="project" value="InterPro"/>
</dbReference>
<comment type="subcellular location">
    <subcellularLocation>
        <location evidence="1 14">Cell outer membrane</location>
        <topology evidence="1 14">Multi-pass membrane protein</topology>
    </subcellularLocation>
</comment>
<evidence type="ECO:0000256" key="4">
    <source>
        <dbReference type="ARBA" id="ARBA00022452"/>
    </source>
</evidence>
<dbReference type="Gene3D" id="3.55.50.30">
    <property type="match status" value="1"/>
</dbReference>
<evidence type="ECO:0000256" key="12">
    <source>
        <dbReference type="ARBA" id="ARBA00023170"/>
    </source>
</evidence>
<dbReference type="GO" id="GO:0015344">
    <property type="term" value="F:siderophore uptake transmembrane transporter activity"/>
    <property type="evidence" value="ECO:0007669"/>
    <property type="project" value="TreeGrafter"/>
</dbReference>
<dbReference type="Proteomes" id="UP000285324">
    <property type="component" value="Unassembled WGS sequence"/>
</dbReference>
<evidence type="ECO:0000256" key="9">
    <source>
        <dbReference type="ARBA" id="ARBA00023065"/>
    </source>
</evidence>
<dbReference type="RefSeq" id="WP_118933706.1">
    <property type="nucleotide sequence ID" value="NZ_CP061008.1"/>
</dbReference>
<proteinExistence type="inferred from homology"/>
<protein>
    <submittedName>
        <fullName evidence="17">TonB-dependent siderophore receptor</fullName>
    </submittedName>
</protein>
<evidence type="ECO:0000256" key="15">
    <source>
        <dbReference type="RuleBase" id="RU003357"/>
    </source>
</evidence>
<dbReference type="FunFam" id="2.40.170.20:FF:000005">
    <property type="entry name" value="TonB-dependent siderophore receptor"/>
    <property type="match status" value="1"/>
</dbReference>
<keyword evidence="8" id="KW-0408">Iron</keyword>
<keyword evidence="3 14" id="KW-0813">Transport</keyword>
<dbReference type="FunFam" id="2.170.130.10:FF:000001">
    <property type="entry name" value="Catecholate siderophore TonB-dependent receptor"/>
    <property type="match status" value="1"/>
</dbReference>
<sequence>MGLNRPKPTTSIPAAGRLRLHALVSMATRGLRGCAAIVPLAVCAPMAHAQAAEEARYYDIPAGPLTAALNRYGRESGLMLSFSTEQTNGLQSKGIQGRYTAQDGLQALLAGTGFEAAVRPSGGYVLRPGSTQQLAPVEVVGAHETATGPLYGYAATRSATGTKTDTALIETPQSISIVGAEEIEMLKPQNLQDALGYVAGVNRSEGLDRTSDTLIVRGFQLDGNGNQYRDGTKYTVNIFNGQQEPYGLERIEVLKGASSVLYGAAAPGGIINTISKRPPAAALRELNVETGSFDRKQVSGDFGGPLDEEGVWSYRLTFLGRDADTFIDHIPDRRAYLAPAMTWRPSAATSLTLLADYQKDRTGYVYGLPESGTILPNPNGRIPRERFTGEPGYDKFDLERYSVGYLFEHAFNDQVKLRNSLRYMHASNEYRSVWISGLQDDGRTTAYRGAAPRWDRSSGVVSDTSLQYQLRTGPVEHTFLAGLDYSVAHHESERYQRELGNIDIYNPVYGSPIGGIETQNPYSWKSDTKRLGLYLQDQMKIADRWVVLLGGRQDWVRFDSGNFFTGEKTADNEKNKAFTGRAGLVYLAPNGLAPFLSYSESFEPTEGNDRSGGRFKPTTGQQYEAGLRYQPPGSHTMVSAAVYQITRKNVLVADPSDPSMTYSIQAGEVRSRGFELEVRSALTRDINLIAAYAYTDARTTQASPLQPEQEGMRTPGVPYNQLSLWADYSFGSLGLPGLKAGAGMRYVGSTRSQTNAEVPAFTLFDAMISYSTGPWRFALNGTNLADKTYIGNCTYGCFYGEPRRVIGTVSYRW</sequence>
<organism evidence="17 18">
    <name type="scientific">Alcaligenes xylosoxydans xylosoxydans</name>
    <name type="common">Achromobacter xylosoxidans</name>
    <dbReference type="NCBI Taxonomy" id="85698"/>
    <lineage>
        <taxon>Bacteria</taxon>
        <taxon>Pseudomonadati</taxon>
        <taxon>Pseudomonadota</taxon>
        <taxon>Betaproteobacteria</taxon>
        <taxon>Burkholderiales</taxon>
        <taxon>Alcaligenaceae</taxon>
        <taxon>Achromobacter</taxon>
    </lineage>
</organism>
<name>A0A424W7R1_ALCXX</name>